<dbReference type="OrthoDB" id="10413097at2759"/>
<feature type="region of interest" description="Disordered" evidence="1">
    <location>
        <begin position="110"/>
        <end position="133"/>
    </location>
</feature>
<evidence type="ECO:0000313" key="2">
    <source>
        <dbReference type="EMBL" id="CAE7157497.1"/>
    </source>
</evidence>
<evidence type="ECO:0000256" key="1">
    <source>
        <dbReference type="SAM" id="MobiDB-lite"/>
    </source>
</evidence>
<dbReference type="AlphaFoldDB" id="A0A812IUF4"/>
<comment type="caution">
    <text evidence="2">The sequence shown here is derived from an EMBL/GenBank/DDBJ whole genome shotgun (WGS) entry which is preliminary data.</text>
</comment>
<protein>
    <submittedName>
        <fullName evidence="2">Uncharacterized protein</fullName>
    </submittedName>
</protein>
<dbReference type="EMBL" id="CAJNIZ010000270">
    <property type="protein sequence ID" value="CAE7157497.1"/>
    <property type="molecule type" value="Genomic_DNA"/>
</dbReference>
<proteinExistence type="predicted"/>
<organism evidence="2 3">
    <name type="scientific">Symbiodinium pilosum</name>
    <name type="common">Dinoflagellate</name>
    <dbReference type="NCBI Taxonomy" id="2952"/>
    <lineage>
        <taxon>Eukaryota</taxon>
        <taxon>Sar</taxon>
        <taxon>Alveolata</taxon>
        <taxon>Dinophyceae</taxon>
        <taxon>Suessiales</taxon>
        <taxon>Symbiodiniaceae</taxon>
        <taxon>Symbiodinium</taxon>
    </lineage>
</organism>
<dbReference type="Proteomes" id="UP000649617">
    <property type="component" value="Unassembled WGS sequence"/>
</dbReference>
<keyword evidence="3" id="KW-1185">Reference proteome</keyword>
<sequence length="144" mass="16651">MDIRIEDFQRLILPLEEQIHVHEDALAKLASDQQTRQLKEAAVQERFESERAARELQRRELSGIVARERKAFERLTVLEQGLLAVDELARREMEARARDTRRLWDALDNVSNDTSQDMDPSLPSQPLTSLLRLGGRSLQHAEHC</sequence>
<accession>A0A812IUF4</accession>
<gene>
    <name evidence="2" type="ORF">SPIL2461_LOCUS388</name>
</gene>
<name>A0A812IUF4_SYMPI</name>
<reference evidence="2" key="1">
    <citation type="submission" date="2021-02" db="EMBL/GenBank/DDBJ databases">
        <authorList>
            <person name="Dougan E. K."/>
            <person name="Rhodes N."/>
            <person name="Thang M."/>
            <person name="Chan C."/>
        </authorList>
    </citation>
    <scope>NUCLEOTIDE SEQUENCE</scope>
</reference>
<evidence type="ECO:0000313" key="3">
    <source>
        <dbReference type="Proteomes" id="UP000649617"/>
    </source>
</evidence>
<feature type="compositionally biased region" description="Low complexity" evidence="1">
    <location>
        <begin position="120"/>
        <end position="133"/>
    </location>
</feature>